<proteinExistence type="predicted"/>
<dbReference type="PANTHER" id="PTHR10656">
    <property type="entry name" value="CELL FATE DETERMINING PROTEIN MAB21-RELATED"/>
    <property type="match status" value="1"/>
</dbReference>
<accession>A0A8B9CS93</accession>
<reference evidence="2" key="2">
    <citation type="submission" date="2025-09" db="UniProtKB">
        <authorList>
            <consortium name="Ensembl"/>
        </authorList>
    </citation>
    <scope>IDENTIFICATION</scope>
</reference>
<dbReference type="InterPro" id="IPR046906">
    <property type="entry name" value="Mab-21_HhH/H2TH-like"/>
</dbReference>
<evidence type="ECO:0000313" key="3">
    <source>
        <dbReference type="Proteomes" id="UP000694426"/>
    </source>
</evidence>
<feature type="domain" description="Mab-21-like HhH/H2TH-like" evidence="1">
    <location>
        <begin position="258"/>
        <end position="337"/>
    </location>
</feature>
<dbReference type="Proteomes" id="UP000694426">
    <property type="component" value="Unplaced"/>
</dbReference>
<keyword evidence="3" id="KW-1185">Reference proteome</keyword>
<reference evidence="2" key="1">
    <citation type="submission" date="2025-08" db="UniProtKB">
        <authorList>
            <consortium name="Ensembl"/>
        </authorList>
    </citation>
    <scope>IDENTIFICATION</scope>
</reference>
<dbReference type="GeneTree" id="ENSGT01050000244827"/>
<evidence type="ECO:0000313" key="2">
    <source>
        <dbReference type="Ensembl" id="ENSABRP00000023310.1"/>
    </source>
</evidence>
<organism evidence="2 3">
    <name type="scientific">Anser brachyrhynchus</name>
    <name type="common">Pink-footed goose</name>
    <dbReference type="NCBI Taxonomy" id="132585"/>
    <lineage>
        <taxon>Eukaryota</taxon>
        <taxon>Metazoa</taxon>
        <taxon>Chordata</taxon>
        <taxon>Craniata</taxon>
        <taxon>Vertebrata</taxon>
        <taxon>Euteleostomi</taxon>
        <taxon>Archelosauria</taxon>
        <taxon>Archosauria</taxon>
        <taxon>Dinosauria</taxon>
        <taxon>Saurischia</taxon>
        <taxon>Theropoda</taxon>
        <taxon>Coelurosauria</taxon>
        <taxon>Aves</taxon>
        <taxon>Neognathae</taxon>
        <taxon>Galloanserae</taxon>
        <taxon>Anseriformes</taxon>
        <taxon>Anatidae</taxon>
        <taxon>Anserinae</taxon>
        <taxon>Anser</taxon>
    </lineage>
</organism>
<dbReference type="AlphaFoldDB" id="A0A8B9CS93"/>
<dbReference type="Ensembl" id="ENSABRT00000032669.1">
    <property type="protein sequence ID" value="ENSABRP00000023310.1"/>
    <property type="gene ID" value="ENSABRG00000019646.1"/>
</dbReference>
<dbReference type="Gene3D" id="1.10.1410.40">
    <property type="match status" value="1"/>
</dbReference>
<evidence type="ECO:0000259" key="1">
    <source>
        <dbReference type="Pfam" id="PF20266"/>
    </source>
</evidence>
<sequence length="506" mass="55747">EPRSPPPSPCCSQASMAAGGSRWRSYLGVIVSRQGQRVQQFQQAEDILLTLLEHVHGAEPRFLVDYCRNLEAFEFTLRASEDAVTVEVPLRLDGDALRVRPCQPGDPGTCHLEVPSAVTGVEDWTSAGEIERGGGTVRHLAPGKVLQHLKELLVSAIVHCQRRFLLQPGDLSAENLKEDAMELSLSVRGGWKTVRFDIVPVVRRQQEPLRLEGRQRGRGFPEGSLQKATSHFLSRSSAHLPVLKLLWAVDTLQGPRLDSLRLLEQLSSQDWREEDGRAGLSFDHLKMVLLWSTELFPSPEDWQDLEGSVYRLLVVLLRCLATRRLPHFLRPEENLFHGEPLDLASLYPKVEAFAQDPPRFLRFHFGLPASAKGLQADPEVGALLRLPAEDGAYWDTAYFDILLSQVTGGGAMGVPAPPLTVPGTGLGLPPRAPGPWQFPLPAAHPAAAAGCPICSPRGLSREGSPFPSLTTHGSAQLQVYRIQDNARRSAMSQLLAKVQREIPTRS</sequence>
<dbReference type="InterPro" id="IPR024810">
    <property type="entry name" value="MAB21L/cGLR"/>
</dbReference>
<name>A0A8B9CS93_9AVES</name>
<gene>
    <name evidence="2" type="primary">MAB21L4</name>
</gene>
<dbReference type="SMART" id="SM01265">
    <property type="entry name" value="Mab-21"/>
    <property type="match status" value="1"/>
</dbReference>
<dbReference type="PANTHER" id="PTHR10656:SF7">
    <property type="entry name" value="PROTEIN MAB-21-LIKE 4"/>
    <property type="match status" value="1"/>
</dbReference>
<dbReference type="Pfam" id="PF20266">
    <property type="entry name" value="Mab-21_C"/>
    <property type="match status" value="1"/>
</dbReference>
<protein>
    <submittedName>
        <fullName evidence="2">Mab-21 like 4</fullName>
    </submittedName>
</protein>